<evidence type="ECO:0000313" key="1">
    <source>
        <dbReference type="EMBL" id="OLF49423.1"/>
    </source>
</evidence>
<name>A0A1Q8EC95_STRAI</name>
<accession>A0A1Q8EC95</accession>
<organism evidence="1 2">
    <name type="scientific">Streptococcus acidominimus</name>
    <dbReference type="NCBI Taxonomy" id="1326"/>
    <lineage>
        <taxon>Bacteria</taxon>
        <taxon>Bacillati</taxon>
        <taxon>Bacillota</taxon>
        <taxon>Bacilli</taxon>
        <taxon>Lactobacillales</taxon>
        <taxon>Streptococcaceae</taxon>
        <taxon>Streptococcus</taxon>
    </lineage>
</organism>
<sequence length="74" mass="8958">MTFFDQLLLSLWIIRNSYPAYTKKRKLKYIKIFDFLKGWVYNKVENVSDIKNTPLWQQAYYYKGNKDRAILAKG</sequence>
<reference evidence="2" key="1">
    <citation type="submission" date="2016-12" db="EMBL/GenBank/DDBJ databases">
        <authorList>
            <person name="Gulvik C.A."/>
        </authorList>
    </citation>
    <scope>NUCLEOTIDE SEQUENCE [LARGE SCALE GENOMIC DNA]</scope>
    <source>
        <strain evidence="2">ATCC 51725</strain>
    </source>
</reference>
<comment type="caution">
    <text evidence="1">The sequence shown here is derived from an EMBL/GenBank/DDBJ whole genome shotgun (WGS) entry which is preliminary data.</text>
</comment>
<protein>
    <submittedName>
        <fullName evidence="1">Uncharacterized protein</fullName>
    </submittedName>
</protein>
<keyword evidence="2" id="KW-1185">Reference proteome</keyword>
<dbReference type="EMBL" id="MSJL01000033">
    <property type="protein sequence ID" value="OLF49423.1"/>
    <property type="molecule type" value="Genomic_DNA"/>
</dbReference>
<proteinExistence type="predicted"/>
<dbReference type="Proteomes" id="UP000186437">
    <property type="component" value="Unassembled WGS sequence"/>
</dbReference>
<evidence type="ECO:0000313" key="2">
    <source>
        <dbReference type="Proteomes" id="UP000186437"/>
    </source>
</evidence>
<dbReference type="AlphaFoldDB" id="A0A1Q8EC95"/>
<gene>
    <name evidence="1" type="ORF">BU200_07460</name>
</gene>